<gene>
    <name evidence="2" type="ORF">COO09_05385</name>
</gene>
<dbReference type="PANTHER" id="PTHR37957">
    <property type="entry name" value="BLR7070 PROTEIN"/>
    <property type="match status" value="1"/>
</dbReference>
<dbReference type="EMBL" id="NWUF01000004">
    <property type="protein sequence ID" value="PCE43214.1"/>
    <property type="molecule type" value="Genomic_DNA"/>
</dbReference>
<dbReference type="Pfam" id="PF13449">
    <property type="entry name" value="Phytase-like"/>
    <property type="match status" value="1"/>
</dbReference>
<dbReference type="Proteomes" id="UP000218934">
    <property type="component" value="Unassembled WGS sequence"/>
</dbReference>
<evidence type="ECO:0000313" key="3">
    <source>
        <dbReference type="Proteomes" id="UP000218934"/>
    </source>
</evidence>
<dbReference type="Pfam" id="PF03797">
    <property type="entry name" value="Autotransporter"/>
    <property type="match status" value="1"/>
</dbReference>
<dbReference type="SMART" id="SM00869">
    <property type="entry name" value="Autotransporter"/>
    <property type="match status" value="1"/>
</dbReference>
<dbReference type="InterPro" id="IPR036709">
    <property type="entry name" value="Autotransporte_beta_dom_sf"/>
</dbReference>
<proteinExistence type="predicted"/>
<dbReference type="SUPFAM" id="SSF75011">
    <property type="entry name" value="3-carboxy-cis,cis-mucoante lactonizing enzyme"/>
    <property type="match status" value="1"/>
</dbReference>
<protein>
    <submittedName>
        <fullName evidence="2">Autotransporter outer membrane beta-barrel domain-containing protein</fullName>
    </submittedName>
</protein>
<dbReference type="SUPFAM" id="SSF103515">
    <property type="entry name" value="Autotransporter"/>
    <property type="match status" value="1"/>
</dbReference>
<dbReference type="Gene3D" id="2.40.128.130">
    <property type="entry name" value="Autotransporter beta-domain"/>
    <property type="match status" value="1"/>
</dbReference>
<accession>A0A2A4FXN8</accession>
<evidence type="ECO:0000313" key="2">
    <source>
        <dbReference type="EMBL" id="PCE43214.1"/>
    </source>
</evidence>
<dbReference type="InterPro" id="IPR005546">
    <property type="entry name" value="Autotransporte_beta"/>
</dbReference>
<dbReference type="AlphaFoldDB" id="A0A2A4FXN8"/>
<dbReference type="PANTHER" id="PTHR37957:SF1">
    <property type="entry name" value="PHYTASE-LIKE DOMAIN-CONTAINING PROTEIN"/>
    <property type="match status" value="1"/>
</dbReference>
<keyword evidence="3" id="KW-1185">Reference proteome</keyword>
<evidence type="ECO:0000259" key="1">
    <source>
        <dbReference type="PROSITE" id="PS51208"/>
    </source>
</evidence>
<reference evidence="2 3" key="1">
    <citation type="submission" date="2017-09" db="EMBL/GenBank/DDBJ databases">
        <title>The Catabolism of 3,6-Dichlorosalicylic acid is Initiated by the Cytochrome P450 Monooxygenase DsmABC in Rhizorhabdus dicambivorans Ndbn-20.</title>
        <authorList>
            <person name="Na L."/>
        </authorList>
    </citation>
    <scope>NUCLEOTIDE SEQUENCE [LARGE SCALE GENOMIC DNA]</scope>
    <source>
        <strain evidence="2 3">Ndbn-20m</strain>
    </source>
</reference>
<dbReference type="KEGG" id="rdi:CMV14_00350"/>
<feature type="domain" description="Autotransporter" evidence="1">
    <location>
        <begin position="592"/>
        <end position="867"/>
    </location>
</feature>
<sequence length="867" mass="90130">MGAAWFHGVATWLPPHCHPPPITVPRFHRGLRTMRSIRQILLACTAISAAGGAHAQSASFTTPHITNAAGSESATLGGVTFVNRGITGAGRLSATTLDFRGETLGSFSGMAIDLSSWRRNADGSYSGSIFTLPDRGPFDGAIDYRNRVHTSAITFRPLAGGSAALPQAASSQSQVTITPTGGFTLKDALGVEMTGRDPGASTVTRGGIVYPIATDGTAAGHISLDAEAIAFRPDGSFYVSDEYADGIYYFDATGKQIGAIQTVAAMLPRTGGAINFNSTTPGQTGRRNNQGLEAMALTPDNRKLVTIQQSATVQDTNGANQQTRNNTRILVYDISGNAAPANPIGHYVLQLPIFNNNGSGGAPDRTAAQSEMLALNDTQFLVLARDGIGRGVAANASTSTTPMFKSILLVDTSGATNLAGTAYETGVTPIASNGGLVAGITPVRQVELVNMLNPVQLGRVGMNLTRLPLSNPTTISEKIEALALAPVLEEGAPQDFFLFVGNDNDFQGTSVTFNGVTSASGALDGSGNNDNVLLVYRLTLPTYVDPQALSSMIATAPLAINATRSAAADIGLTATRAGLNALQGARQIGETGMGKGVRIWIDGGYARVNSAELGGGDLNADGYAMNGGIDAAIGPVRVGLLISYRNLDGGFGAGNRLEARGTSVGGYAGIGLANGLYVQGAVSKAVDLQIRNVARDSAYGLTGGGNPDGDAWSIGGEIGWQAAFDRLRVGPFAGYDYVDAEIDGYTETGASLGNVAYGKVRYKRLTGYAGLEAKLMASPAFVPAIRISYAREDERGDRAATVRLASAQHAMGTQAFALPDTARDYVGAALSFTGALGDQIFWQAGGENRFIRGEDELKVRAALGFRF</sequence>
<dbReference type="PROSITE" id="PS51208">
    <property type="entry name" value="AUTOTRANSPORTER"/>
    <property type="match status" value="1"/>
</dbReference>
<organism evidence="2 3">
    <name type="scientific">Rhizorhabdus dicambivorans</name>
    <dbReference type="NCBI Taxonomy" id="1850238"/>
    <lineage>
        <taxon>Bacteria</taxon>
        <taxon>Pseudomonadati</taxon>
        <taxon>Pseudomonadota</taxon>
        <taxon>Alphaproteobacteria</taxon>
        <taxon>Sphingomonadales</taxon>
        <taxon>Sphingomonadaceae</taxon>
        <taxon>Rhizorhabdus</taxon>
    </lineage>
</organism>
<dbReference type="InterPro" id="IPR027372">
    <property type="entry name" value="Phytase-like_dom"/>
</dbReference>
<comment type="caution">
    <text evidence="2">The sequence shown here is derived from an EMBL/GenBank/DDBJ whole genome shotgun (WGS) entry which is preliminary data.</text>
</comment>
<name>A0A2A4FXN8_9SPHN</name>